<keyword evidence="10" id="KW-1185">Reference proteome</keyword>
<name>A0A2A2I6N5_9BACI</name>
<dbReference type="SUPFAM" id="SSF46894">
    <property type="entry name" value="C-terminal effector domain of the bipartite response regulators"/>
    <property type="match status" value="1"/>
</dbReference>
<dbReference type="GO" id="GO:0005737">
    <property type="term" value="C:cytoplasm"/>
    <property type="evidence" value="ECO:0007669"/>
    <property type="project" value="UniProtKB-SubCell"/>
</dbReference>
<comment type="caution">
    <text evidence="9">The sequence shown here is derived from an EMBL/GenBank/DDBJ whole genome shotgun (WGS) entry which is preliminary data.</text>
</comment>
<protein>
    <recommendedName>
        <fullName evidence="8">Response regulatory domain-containing protein</fullName>
    </recommendedName>
</protein>
<keyword evidence="6" id="KW-0804">Transcription</keyword>
<dbReference type="PANTHER" id="PTHR35807">
    <property type="entry name" value="TRANSCRIPTIONAL REGULATOR REDD-RELATED"/>
    <property type="match status" value="1"/>
</dbReference>
<keyword evidence="4" id="KW-0805">Transcription regulation</keyword>
<dbReference type="Pfam" id="PF00072">
    <property type="entry name" value="Response_reg"/>
    <property type="match status" value="1"/>
</dbReference>
<feature type="domain" description="Response regulatory" evidence="8">
    <location>
        <begin position="2"/>
        <end position="116"/>
    </location>
</feature>
<evidence type="ECO:0000256" key="7">
    <source>
        <dbReference type="PROSITE-ProRule" id="PRU00169"/>
    </source>
</evidence>
<evidence type="ECO:0000313" key="9">
    <source>
        <dbReference type="EMBL" id="PAV27671.1"/>
    </source>
</evidence>
<dbReference type="PROSITE" id="PS50110">
    <property type="entry name" value="RESPONSE_REGULATORY"/>
    <property type="match status" value="1"/>
</dbReference>
<dbReference type="InterPro" id="IPR051677">
    <property type="entry name" value="AfsR-DnrI-RedD_regulator"/>
</dbReference>
<proteinExistence type="inferred from homology"/>
<dbReference type="InterPro" id="IPR001789">
    <property type="entry name" value="Sig_transdc_resp-reg_receiver"/>
</dbReference>
<evidence type="ECO:0000256" key="2">
    <source>
        <dbReference type="ARBA" id="ARBA00005820"/>
    </source>
</evidence>
<dbReference type="Gene3D" id="1.25.40.10">
    <property type="entry name" value="Tetratricopeptide repeat domain"/>
    <property type="match status" value="1"/>
</dbReference>
<dbReference type="PANTHER" id="PTHR35807:SF2">
    <property type="entry name" value="TRANSCRIPTIONAL ACTIVATOR DOMAIN"/>
    <property type="match status" value="1"/>
</dbReference>
<dbReference type="InterPro" id="IPR001867">
    <property type="entry name" value="OmpR/PhoB-type_DNA-bd"/>
</dbReference>
<dbReference type="InterPro" id="IPR005158">
    <property type="entry name" value="BTAD"/>
</dbReference>
<dbReference type="InterPro" id="IPR016032">
    <property type="entry name" value="Sig_transdc_resp-reg_C-effctor"/>
</dbReference>
<evidence type="ECO:0000256" key="3">
    <source>
        <dbReference type="ARBA" id="ARBA00023012"/>
    </source>
</evidence>
<gene>
    <name evidence="9" type="ORF">CIL05_20685</name>
</gene>
<evidence type="ECO:0000256" key="5">
    <source>
        <dbReference type="ARBA" id="ARBA00023125"/>
    </source>
</evidence>
<dbReference type="Gene3D" id="3.40.50.2300">
    <property type="match status" value="1"/>
</dbReference>
<dbReference type="SMART" id="SM00448">
    <property type="entry name" value="REC"/>
    <property type="match status" value="1"/>
</dbReference>
<organism evidence="9 10">
    <name type="scientific">Virgibacillus profundi</name>
    <dbReference type="NCBI Taxonomy" id="2024555"/>
    <lineage>
        <taxon>Bacteria</taxon>
        <taxon>Bacillati</taxon>
        <taxon>Bacillota</taxon>
        <taxon>Bacilli</taxon>
        <taxon>Bacillales</taxon>
        <taxon>Bacillaceae</taxon>
        <taxon>Virgibacillus</taxon>
    </lineage>
</organism>
<dbReference type="SUPFAM" id="SSF48452">
    <property type="entry name" value="TPR-like"/>
    <property type="match status" value="1"/>
</dbReference>
<dbReference type="RefSeq" id="WP_095657442.1">
    <property type="nucleotide sequence ID" value="NZ_NPOA01000023.1"/>
</dbReference>
<dbReference type="Proteomes" id="UP000218887">
    <property type="component" value="Unassembled WGS sequence"/>
</dbReference>
<feature type="modified residue" description="4-aspartylphosphate" evidence="7">
    <location>
        <position position="53"/>
    </location>
</feature>
<accession>A0A2A2I6N5</accession>
<dbReference type="SMART" id="SM01043">
    <property type="entry name" value="BTAD"/>
    <property type="match status" value="1"/>
</dbReference>
<comment type="similarity">
    <text evidence="2">Belongs to the AfsR/DnrI/RedD regulatory family.</text>
</comment>
<evidence type="ECO:0000256" key="6">
    <source>
        <dbReference type="ARBA" id="ARBA00023163"/>
    </source>
</evidence>
<dbReference type="SMART" id="SM00862">
    <property type="entry name" value="Trans_reg_C"/>
    <property type="match status" value="1"/>
</dbReference>
<dbReference type="GO" id="GO:0006355">
    <property type="term" value="P:regulation of DNA-templated transcription"/>
    <property type="evidence" value="ECO:0007669"/>
    <property type="project" value="InterPro"/>
</dbReference>
<evidence type="ECO:0000256" key="1">
    <source>
        <dbReference type="ARBA" id="ARBA00004496"/>
    </source>
</evidence>
<dbReference type="AlphaFoldDB" id="A0A2A2I6N5"/>
<dbReference type="InterPro" id="IPR011990">
    <property type="entry name" value="TPR-like_helical_dom_sf"/>
</dbReference>
<dbReference type="GO" id="GO:0000160">
    <property type="term" value="P:phosphorelay signal transduction system"/>
    <property type="evidence" value="ECO:0007669"/>
    <property type="project" value="UniProtKB-KW"/>
</dbReference>
<evidence type="ECO:0000256" key="4">
    <source>
        <dbReference type="ARBA" id="ARBA00023015"/>
    </source>
</evidence>
<dbReference type="SUPFAM" id="SSF52172">
    <property type="entry name" value="CheY-like"/>
    <property type="match status" value="1"/>
</dbReference>
<sequence length="379" mass="44379">MKAILVDDEPLALDYLERQLNKVSNIVVVGKFTNLIIGKETTLLEEVDVVFLDIEMAGVNGLELAEQILEINSSLSIIFVTAFKDYAVKAFELNAFDYILKPVQLERLQLTLERIEKKLDDQISQPLSVNQILQINVCRELTFYFTKDKVEIIHWRTTKAQELFLYLLHHSGKAIRKSELIDILWAEFDQNKAYAQLYNAIYHVRKTLGKFSNHFSLKSVPDGYILLTKNALIDILEWENRIVAAPPISMETVDGYETSMDLYTGSYLQEYDYLWVEPERYRLELLWTNVAYQLANFYYEQGELKNARIWYVKICTIRPEEENAHFSLMKLFAILGNDKLVDYQYVQLKNALEELSIQVSPNIRKWYDQWNQNKTISKP</sequence>
<keyword evidence="7" id="KW-0597">Phosphoprotein</keyword>
<dbReference type="Gene3D" id="1.10.10.10">
    <property type="entry name" value="Winged helix-like DNA-binding domain superfamily/Winged helix DNA-binding domain"/>
    <property type="match status" value="1"/>
</dbReference>
<reference evidence="9 10" key="1">
    <citation type="submission" date="2017-08" db="EMBL/GenBank/DDBJ databases">
        <title>Virgibacillus indicus sp. nov. and Virgibacillus profoundi sp. nov, two moderately halophilic bacteria isolated from marine sediment by using the Microfluidic Streak Plate.</title>
        <authorList>
            <person name="Xu B."/>
            <person name="Hu B."/>
            <person name="Wang J."/>
            <person name="Zhu Y."/>
            <person name="Huang L."/>
            <person name="Du W."/>
            <person name="Huang Y."/>
        </authorList>
    </citation>
    <scope>NUCLEOTIDE SEQUENCE [LARGE SCALE GENOMIC DNA]</scope>
    <source>
        <strain evidence="9 10">IO3-P3-H5</strain>
    </source>
</reference>
<evidence type="ECO:0000259" key="8">
    <source>
        <dbReference type="PROSITE" id="PS50110"/>
    </source>
</evidence>
<evidence type="ECO:0000313" key="10">
    <source>
        <dbReference type="Proteomes" id="UP000218887"/>
    </source>
</evidence>
<dbReference type="Pfam" id="PF03704">
    <property type="entry name" value="BTAD"/>
    <property type="match status" value="1"/>
</dbReference>
<dbReference type="InterPro" id="IPR011006">
    <property type="entry name" value="CheY-like_superfamily"/>
</dbReference>
<dbReference type="InterPro" id="IPR036388">
    <property type="entry name" value="WH-like_DNA-bd_sf"/>
</dbReference>
<keyword evidence="3" id="KW-0902">Two-component regulatory system</keyword>
<comment type="subcellular location">
    <subcellularLocation>
        <location evidence="1">Cytoplasm</location>
    </subcellularLocation>
</comment>
<keyword evidence="5" id="KW-0238">DNA-binding</keyword>
<dbReference type="EMBL" id="NPOA01000023">
    <property type="protein sequence ID" value="PAV27671.1"/>
    <property type="molecule type" value="Genomic_DNA"/>
</dbReference>
<dbReference type="OrthoDB" id="3190595at2"/>
<dbReference type="GO" id="GO:0003677">
    <property type="term" value="F:DNA binding"/>
    <property type="evidence" value="ECO:0007669"/>
    <property type="project" value="UniProtKB-KW"/>
</dbReference>